<feature type="chain" id="PRO_5046786367" evidence="1">
    <location>
        <begin position="21"/>
        <end position="87"/>
    </location>
</feature>
<evidence type="ECO:0000313" key="3">
    <source>
        <dbReference type="Proteomes" id="UP001204439"/>
    </source>
</evidence>
<keyword evidence="3" id="KW-1185">Reference proteome</keyword>
<evidence type="ECO:0000256" key="1">
    <source>
        <dbReference type="SAM" id="SignalP"/>
    </source>
</evidence>
<dbReference type="EMBL" id="JAMXLT020000025">
    <property type="protein sequence ID" value="MDW8550025.1"/>
    <property type="molecule type" value="Genomic_DNA"/>
</dbReference>
<organism evidence="2 3">
    <name type="scientific">Epilithonimonas ginsengisoli</name>
    <dbReference type="NCBI Taxonomy" id="1245592"/>
    <lineage>
        <taxon>Bacteria</taxon>
        <taxon>Pseudomonadati</taxon>
        <taxon>Bacteroidota</taxon>
        <taxon>Flavobacteriia</taxon>
        <taxon>Flavobacteriales</taxon>
        <taxon>Weeksellaceae</taxon>
        <taxon>Chryseobacterium group</taxon>
        <taxon>Epilithonimonas</taxon>
    </lineage>
</organism>
<dbReference type="Pfam" id="PF20130">
    <property type="entry name" value="DUF6520"/>
    <property type="match status" value="1"/>
</dbReference>
<proteinExistence type="predicted"/>
<dbReference type="InterPro" id="IPR045391">
    <property type="entry name" value="DUF6520"/>
</dbReference>
<accession>A0ABU4JK16</accession>
<evidence type="ECO:0000313" key="2">
    <source>
        <dbReference type="EMBL" id="MDW8550025.1"/>
    </source>
</evidence>
<reference evidence="2 3" key="1">
    <citation type="submission" date="2023-11" db="EMBL/GenBank/DDBJ databases">
        <title>First isolation, identification, and characterization of non-pathogenic Epilithonimonas ginsengisoli isolated from diseased farmed rainbow trout (Oncorhynchus mykiss) in Chile.</title>
        <authorList>
            <person name="Miranda C.D."/>
            <person name="Irgang R."/>
            <person name="Concha C."/>
            <person name="Rojas R."/>
            <person name="Avendano R."/>
        </authorList>
    </citation>
    <scope>NUCLEOTIDE SEQUENCE [LARGE SCALE GENOMIC DNA]</scope>
    <source>
        <strain evidence="2 3">FP99</strain>
    </source>
</reference>
<protein>
    <submittedName>
        <fullName evidence="2">DUF6520 family protein</fullName>
    </submittedName>
</protein>
<keyword evidence="1" id="KW-0732">Signal</keyword>
<sequence length="87" mass="9423">MKKVMISAVVILFGTGAAFATNYKSTKAIFTGYRLVNSGGELQCEPDKNCTDVDTGAICTWSSDNATPLHRLESPSMCVQTLYEINP</sequence>
<gene>
    <name evidence="2" type="ORF">NG800_013955</name>
</gene>
<feature type="signal peptide" evidence="1">
    <location>
        <begin position="1"/>
        <end position="20"/>
    </location>
</feature>
<comment type="caution">
    <text evidence="2">The sequence shown here is derived from an EMBL/GenBank/DDBJ whole genome shotgun (WGS) entry which is preliminary data.</text>
</comment>
<name>A0ABU4JK16_9FLAO</name>
<dbReference type="RefSeq" id="WP_063970949.1">
    <property type="nucleotide sequence ID" value="NZ_JAMXLT020000025.1"/>
</dbReference>
<dbReference type="Proteomes" id="UP001204439">
    <property type="component" value="Unassembled WGS sequence"/>
</dbReference>